<accession>A0A3M7RUW6</accession>
<gene>
    <name evidence="1" type="ORF">BpHYR1_021672</name>
</gene>
<comment type="caution">
    <text evidence="1">The sequence shown here is derived from an EMBL/GenBank/DDBJ whole genome shotgun (WGS) entry which is preliminary data.</text>
</comment>
<evidence type="ECO:0000313" key="1">
    <source>
        <dbReference type="EMBL" id="RNA27230.1"/>
    </source>
</evidence>
<dbReference type="EMBL" id="REGN01002578">
    <property type="protein sequence ID" value="RNA27230.1"/>
    <property type="molecule type" value="Genomic_DNA"/>
</dbReference>
<organism evidence="1 2">
    <name type="scientific">Brachionus plicatilis</name>
    <name type="common">Marine rotifer</name>
    <name type="synonym">Brachionus muelleri</name>
    <dbReference type="NCBI Taxonomy" id="10195"/>
    <lineage>
        <taxon>Eukaryota</taxon>
        <taxon>Metazoa</taxon>
        <taxon>Spiralia</taxon>
        <taxon>Gnathifera</taxon>
        <taxon>Rotifera</taxon>
        <taxon>Eurotatoria</taxon>
        <taxon>Monogononta</taxon>
        <taxon>Pseudotrocha</taxon>
        <taxon>Ploima</taxon>
        <taxon>Brachionidae</taxon>
        <taxon>Brachionus</taxon>
    </lineage>
</organism>
<reference evidence="1 2" key="1">
    <citation type="journal article" date="2018" name="Sci. Rep.">
        <title>Genomic signatures of local adaptation to the degree of environmental predictability in rotifers.</title>
        <authorList>
            <person name="Franch-Gras L."/>
            <person name="Hahn C."/>
            <person name="Garcia-Roger E.M."/>
            <person name="Carmona M.J."/>
            <person name="Serra M."/>
            <person name="Gomez A."/>
        </authorList>
    </citation>
    <scope>NUCLEOTIDE SEQUENCE [LARGE SCALE GENOMIC DNA]</scope>
    <source>
        <strain evidence="1">HYR1</strain>
    </source>
</reference>
<name>A0A3M7RUW6_BRAPC</name>
<dbReference type="AlphaFoldDB" id="A0A3M7RUW6"/>
<proteinExistence type="predicted"/>
<protein>
    <submittedName>
        <fullName evidence="1">Uncharacterized protein</fullName>
    </submittedName>
</protein>
<sequence length="60" mass="7057">MSQRCRIKVQVRDGLQVRLGNFATLKAIHLHYTENFSIKKDYSLSKHLSKSFKKLYAPFD</sequence>
<dbReference type="Proteomes" id="UP000276133">
    <property type="component" value="Unassembled WGS sequence"/>
</dbReference>
<keyword evidence="2" id="KW-1185">Reference proteome</keyword>
<evidence type="ECO:0000313" key="2">
    <source>
        <dbReference type="Proteomes" id="UP000276133"/>
    </source>
</evidence>